<dbReference type="PROSITE" id="PS51746">
    <property type="entry name" value="PPM_2"/>
    <property type="match status" value="1"/>
</dbReference>
<evidence type="ECO:0000259" key="1">
    <source>
        <dbReference type="PROSITE" id="PS51746"/>
    </source>
</evidence>
<protein>
    <recommendedName>
        <fullName evidence="1">PPM-type phosphatase domain-containing protein</fullName>
    </recommendedName>
</protein>
<organism evidence="2">
    <name type="scientific">Fagus sylvatica</name>
    <name type="common">Beechnut</name>
    <dbReference type="NCBI Taxonomy" id="28930"/>
    <lineage>
        <taxon>Eukaryota</taxon>
        <taxon>Viridiplantae</taxon>
        <taxon>Streptophyta</taxon>
        <taxon>Embryophyta</taxon>
        <taxon>Tracheophyta</taxon>
        <taxon>Spermatophyta</taxon>
        <taxon>Magnoliopsida</taxon>
        <taxon>eudicotyledons</taxon>
        <taxon>Gunneridae</taxon>
        <taxon>Pentapetalae</taxon>
        <taxon>rosids</taxon>
        <taxon>fabids</taxon>
        <taxon>Fagales</taxon>
        <taxon>Fagaceae</taxon>
        <taxon>Fagus</taxon>
    </lineage>
</organism>
<dbReference type="PANTHER" id="PTHR47992">
    <property type="entry name" value="PROTEIN PHOSPHATASE"/>
    <property type="match status" value="1"/>
</dbReference>
<gene>
    <name evidence="2" type="ORF">FSB_LOCUS27055</name>
</gene>
<dbReference type="InterPro" id="IPR036457">
    <property type="entry name" value="PPM-type-like_dom_sf"/>
</dbReference>
<reference evidence="2" key="1">
    <citation type="submission" date="2018-02" db="EMBL/GenBank/DDBJ databases">
        <authorList>
            <person name="Cohen D.B."/>
            <person name="Kent A.D."/>
        </authorList>
    </citation>
    <scope>NUCLEOTIDE SEQUENCE</scope>
</reference>
<dbReference type="EMBL" id="OIVN01001944">
    <property type="protein sequence ID" value="SPC99173.1"/>
    <property type="molecule type" value="Genomic_DNA"/>
</dbReference>
<dbReference type="GO" id="GO:0004722">
    <property type="term" value="F:protein serine/threonine phosphatase activity"/>
    <property type="evidence" value="ECO:0007669"/>
    <property type="project" value="InterPro"/>
</dbReference>
<dbReference type="InterPro" id="IPR015655">
    <property type="entry name" value="PP2C"/>
</dbReference>
<dbReference type="SMART" id="SM00332">
    <property type="entry name" value="PP2Cc"/>
    <property type="match status" value="1"/>
</dbReference>
<dbReference type="CDD" id="cd00143">
    <property type="entry name" value="PP2Cc"/>
    <property type="match status" value="1"/>
</dbReference>
<evidence type="ECO:0000313" key="2">
    <source>
        <dbReference type="EMBL" id="SPC99173.1"/>
    </source>
</evidence>
<dbReference type="Pfam" id="PF00481">
    <property type="entry name" value="PP2C"/>
    <property type="match status" value="2"/>
</dbReference>
<sequence>MGLKDLHLKLKAFRLRRFLIGDGGSKKREEFTRRPSWMMPVSHGYHVVEDQSFKGGSDASDCDSVVVQREQIEELELWFFGVFDAEVGDRITKYMQSHLFERNPNESQVRRKTKEIMRKAYLGARAKIRETYKTDETYKADETRRAGSVSALVINAEKLVIAYMGDYRAVICRDGVARQISSRDQQSGKRHWSRRLVSVRILGFNLGKAASAKQSKSSELVVGADRIDSSTEFVILASVGIWEVLQNQEAVNLIRHIEDPQKAAECLAKEAINRMSKRNISCLIIRFD</sequence>
<proteinExistence type="predicted"/>
<feature type="domain" description="PPM-type phosphatase" evidence="1">
    <location>
        <begin position="44"/>
        <end position="287"/>
    </location>
</feature>
<dbReference type="InterPro" id="IPR001932">
    <property type="entry name" value="PPM-type_phosphatase-like_dom"/>
</dbReference>
<accession>A0A2N9GHX3</accession>
<dbReference type="AlphaFoldDB" id="A0A2N9GHX3"/>
<dbReference type="SUPFAM" id="SSF81606">
    <property type="entry name" value="PP2C-like"/>
    <property type="match status" value="1"/>
</dbReference>
<name>A0A2N9GHX3_FAGSY</name>
<dbReference type="Gene3D" id="3.60.40.10">
    <property type="entry name" value="PPM-type phosphatase domain"/>
    <property type="match status" value="1"/>
</dbReference>